<name>A0A0C2J8K9_THEKT</name>
<keyword evidence="1" id="KW-0812">Transmembrane</keyword>
<evidence type="ECO:0000256" key="1">
    <source>
        <dbReference type="SAM" id="Phobius"/>
    </source>
</evidence>
<reference evidence="2 3" key="1">
    <citation type="journal article" date="2014" name="Genome Biol. Evol.">
        <title>The genome of the myxosporean Thelohanellus kitauei shows adaptations to nutrient acquisition within its fish host.</title>
        <authorList>
            <person name="Yang Y."/>
            <person name="Xiong J."/>
            <person name="Zhou Z."/>
            <person name="Huo F."/>
            <person name="Miao W."/>
            <person name="Ran C."/>
            <person name="Liu Y."/>
            <person name="Zhang J."/>
            <person name="Feng J."/>
            <person name="Wang M."/>
            <person name="Wang M."/>
            <person name="Wang L."/>
            <person name="Yao B."/>
        </authorList>
    </citation>
    <scope>NUCLEOTIDE SEQUENCE [LARGE SCALE GENOMIC DNA]</scope>
    <source>
        <strain evidence="2">Wuqing</strain>
    </source>
</reference>
<organism evidence="2 3">
    <name type="scientific">Thelohanellus kitauei</name>
    <name type="common">Myxosporean</name>
    <dbReference type="NCBI Taxonomy" id="669202"/>
    <lineage>
        <taxon>Eukaryota</taxon>
        <taxon>Metazoa</taxon>
        <taxon>Cnidaria</taxon>
        <taxon>Myxozoa</taxon>
        <taxon>Myxosporea</taxon>
        <taxon>Bivalvulida</taxon>
        <taxon>Platysporina</taxon>
        <taxon>Myxobolidae</taxon>
        <taxon>Thelohanellus</taxon>
    </lineage>
</organism>
<keyword evidence="1" id="KW-1133">Transmembrane helix</keyword>
<evidence type="ECO:0000313" key="2">
    <source>
        <dbReference type="EMBL" id="KII65448.1"/>
    </source>
</evidence>
<keyword evidence="1" id="KW-0472">Membrane</keyword>
<sequence length="624" mass="73668">MLRSKKIESDNDIDKEEIQSDKDIYIQKVQIKNSKIQSEAVRDAIDNFSKNNTSESDNVFVKNFPKLILKEYNSMNEYIAKRFKFEWYATRFFDVFSFIYRNHDLLDVYEPRHFIKILLRFIKNNEKIWNINVSNLVDSITICLSRDENKVYFIDENGIPNFYNFFNSQITPIKDKFWIMCREVYNINPSFSECLCYRKLAENVNQIWTETLIGSKKDSEKLSFHIFRMMHRLKLFDKVEFNVYIFYDFTVSKLLSYINTDNLTYTQYLPYLSNIWSGLFSRQGNTFLIDSFDKLTIFAAISSIAVSKEFEITGKIEINKKTKQNLLIIYFTMVAFKIVDCSTKPWLTKVLNEAHDSLQQYIEKPEFAAQTIESQIFIFQNYLKGVVTLKRDFSQQHHEIYTRIGEILTIYPQLKLVSSFLTSHYVYKMLKSLPLNELYSIENLTKIKTFLLDLIMAISDSNYITKLQQEQKLFLYEDITSTCLHMIPLDFVQNVFDSCFFLRADYHILELIDISGKYRFRDYVDLMSLVVSSLNNSNYIDYQKSLKYIELCGTKSSIIPSWSVIPNNNDSISDSTSDSDDSSSERKFDKSIFLHFLSLFTLIFELKFIFGHIHAKGKNTNFMS</sequence>
<dbReference type="EMBL" id="JWZT01003829">
    <property type="protein sequence ID" value="KII65448.1"/>
    <property type="molecule type" value="Genomic_DNA"/>
</dbReference>
<feature type="transmembrane region" description="Helical" evidence="1">
    <location>
        <begin position="592"/>
        <end position="610"/>
    </location>
</feature>
<evidence type="ECO:0000313" key="3">
    <source>
        <dbReference type="Proteomes" id="UP000031668"/>
    </source>
</evidence>
<dbReference type="AlphaFoldDB" id="A0A0C2J8K9"/>
<comment type="caution">
    <text evidence="2">The sequence shown here is derived from an EMBL/GenBank/DDBJ whole genome shotgun (WGS) entry which is preliminary data.</text>
</comment>
<dbReference type="OrthoDB" id="10047020at2759"/>
<protein>
    <submittedName>
        <fullName evidence="2">Uncharacterized protein</fullName>
    </submittedName>
</protein>
<accession>A0A0C2J8K9</accession>
<keyword evidence="3" id="KW-1185">Reference proteome</keyword>
<gene>
    <name evidence="2" type="ORF">RF11_01053</name>
</gene>
<proteinExistence type="predicted"/>
<dbReference type="Proteomes" id="UP000031668">
    <property type="component" value="Unassembled WGS sequence"/>
</dbReference>